<dbReference type="EC" id="3.1.1.24" evidence="2"/>
<dbReference type="InterPro" id="IPR050471">
    <property type="entry name" value="AB_hydrolase"/>
</dbReference>
<dbReference type="SUPFAM" id="SSF53474">
    <property type="entry name" value="alpha/beta-Hydrolases"/>
    <property type="match status" value="1"/>
</dbReference>
<feature type="domain" description="AB hydrolase-1" evidence="1">
    <location>
        <begin position="22"/>
        <end position="131"/>
    </location>
</feature>
<sequence>MPFADLKDVRLRYELEGSDASPVLVLSNSLGVSLEMWDSQMTAFAKHFRVLRYDTRGLGGSSVPVGPYLVDQLGGDVLNLLDSLEIKEALFCGVSMGGQIGQWLGIHAPDRIRRIVVASTAAKIGTDESWNARIATVQSEGLAPVIPGTVERWFTADFRARSFGSVAIVENMLRSVSPEGYAANCAAVRDADFRDELHRIKAPTLVISGKHDVSTTIDDGRFLADEIPHAHFVELDAAHLCNVEAVDAFNEAATEFLTI</sequence>
<reference evidence="3" key="1">
    <citation type="journal article" date="2019" name="Int. J. Syst. Evol. Microbiol.">
        <title>The Global Catalogue of Microorganisms (GCM) 10K type strain sequencing project: providing services to taxonomists for standard genome sequencing and annotation.</title>
        <authorList>
            <consortium name="The Broad Institute Genomics Platform"/>
            <consortium name="The Broad Institute Genome Sequencing Center for Infectious Disease"/>
            <person name="Wu L."/>
            <person name="Ma J."/>
        </authorList>
    </citation>
    <scope>NUCLEOTIDE SEQUENCE [LARGE SCALE GENOMIC DNA]</scope>
    <source>
        <strain evidence="3">JCM 4087</strain>
    </source>
</reference>
<dbReference type="PANTHER" id="PTHR43433:SF5">
    <property type="entry name" value="AB HYDROLASE-1 DOMAIN-CONTAINING PROTEIN"/>
    <property type="match status" value="1"/>
</dbReference>
<dbReference type="InterPro" id="IPR029058">
    <property type="entry name" value="AB_hydrolase_fold"/>
</dbReference>
<gene>
    <name evidence="2" type="primary">pcaD</name>
    <name evidence="2" type="ORF">ACFPT7_09515</name>
</gene>
<dbReference type="NCBIfam" id="TIGR02427">
    <property type="entry name" value="protocat_pcaD"/>
    <property type="match status" value="1"/>
</dbReference>
<dbReference type="Pfam" id="PF00561">
    <property type="entry name" value="Abhydrolase_1"/>
    <property type="match status" value="1"/>
</dbReference>
<keyword evidence="2" id="KW-0378">Hydrolase</keyword>
<proteinExistence type="predicted"/>
<evidence type="ECO:0000313" key="2">
    <source>
        <dbReference type="EMBL" id="MFC5862526.1"/>
    </source>
</evidence>
<evidence type="ECO:0000259" key="1">
    <source>
        <dbReference type="Pfam" id="PF00561"/>
    </source>
</evidence>
<dbReference type="RefSeq" id="WP_263335949.1">
    <property type="nucleotide sequence ID" value="NZ_JAGSYH010000003.1"/>
</dbReference>
<name>A0ABW1EDZ5_9BACT</name>
<evidence type="ECO:0000313" key="3">
    <source>
        <dbReference type="Proteomes" id="UP001596091"/>
    </source>
</evidence>
<dbReference type="PRINTS" id="PR00111">
    <property type="entry name" value="ABHYDROLASE"/>
</dbReference>
<dbReference type="GO" id="GO:0047570">
    <property type="term" value="F:3-oxoadipate enol-lactonase activity"/>
    <property type="evidence" value="ECO:0007669"/>
    <property type="project" value="UniProtKB-EC"/>
</dbReference>
<dbReference type="Proteomes" id="UP001596091">
    <property type="component" value="Unassembled WGS sequence"/>
</dbReference>
<dbReference type="InterPro" id="IPR000073">
    <property type="entry name" value="AB_hydrolase_1"/>
</dbReference>
<protein>
    <submittedName>
        <fullName evidence="2">3-oxoadipate enol-lactonase</fullName>
        <ecNumber evidence="2">3.1.1.24</ecNumber>
    </submittedName>
</protein>
<dbReference type="InterPro" id="IPR026968">
    <property type="entry name" value="PcaD/CatD"/>
</dbReference>
<comment type="caution">
    <text evidence="2">The sequence shown here is derived from an EMBL/GenBank/DDBJ whole genome shotgun (WGS) entry which is preliminary data.</text>
</comment>
<dbReference type="EMBL" id="JBHSPH010000002">
    <property type="protein sequence ID" value="MFC5862526.1"/>
    <property type="molecule type" value="Genomic_DNA"/>
</dbReference>
<dbReference type="Gene3D" id="3.40.50.1820">
    <property type="entry name" value="alpha/beta hydrolase"/>
    <property type="match status" value="1"/>
</dbReference>
<keyword evidence="3" id="KW-1185">Reference proteome</keyword>
<dbReference type="PANTHER" id="PTHR43433">
    <property type="entry name" value="HYDROLASE, ALPHA/BETA FOLD FAMILY PROTEIN"/>
    <property type="match status" value="1"/>
</dbReference>
<accession>A0ABW1EDZ5</accession>
<organism evidence="2 3">
    <name type="scientific">Acidicapsa dinghuensis</name>
    <dbReference type="NCBI Taxonomy" id="2218256"/>
    <lineage>
        <taxon>Bacteria</taxon>
        <taxon>Pseudomonadati</taxon>
        <taxon>Acidobacteriota</taxon>
        <taxon>Terriglobia</taxon>
        <taxon>Terriglobales</taxon>
        <taxon>Acidobacteriaceae</taxon>
        <taxon>Acidicapsa</taxon>
    </lineage>
</organism>